<feature type="compositionally biased region" description="Acidic residues" evidence="1">
    <location>
        <begin position="104"/>
        <end position="120"/>
    </location>
</feature>
<keyword evidence="3" id="KW-1185">Reference proteome</keyword>
<name>A0A9P7JM03_9AGAM</name>
<evidence type="ECO:0000256" key="1">
    <source>
        <dbReference type="SAM" id="MobiDB-lite"/>
    </source>
</evidence>
<dbReference type="EMBL" id="JABBWM010000125">
    <property type="protein sequence ID" value="KAG2088055.1"/>
    <property type="molecule type" value="Genomic_DNA"/>
</dbReference>
<sequence length="136" mass="14841">VVSDAARIRLTTSKDPVIIGDAPSACSMHSHGQRAFADGCIDRKGLPHLNPSSLPAPRCRTQVIMEITRQPPRPASRAVPKLSAMHTRELIPQIASVEGGSSSEYDDSTDNANDYEDDSELQFSESESCPTKRLRH</sequence>
<dbReference type="GeneID" id="64694296"/>
<evidence type="ECO:0000313" key="2">
    <source>
        <dbReference type="EMBL" id="KAG2088055.1"/>
    </source>
</evidence>
<protein>
    <submittedName>
        <fullName evidence="2">Uncharacterized protein</fullName>
    </submittedName>
</protein>
<evidence type="ECO:0000313" key="3">
    <source>
        <dbReference type="Proteomes" id="UP000823399"/>
    </source>
</evidence>
<feature type="non-terminal residue" evidence="2">
    <location>
        <position position="1"/>
    </location>
</feature>
<dbReference type="Proteomes" id="UP000823399">
    <property type="component" value="Unassembled WGS sequence"/>
</dbReference>
<dbReference type="OrthoDB" id="2639237at2759"/>
<comment type="caution">
    <text evidence="2">The sequence shown here is derived from an EMBL/GenBank/DDBJ whole genome shotgun (WGS) entry which is preliminary data.</text>
</comment>
<accession>A0A9P7JM03</accession>
<gene>
    <name evidence="2" type="ORF">F5147DRAFT_587855</name>
</gene>
<feature type="region of interest" description="Disordered" evidence="1">
    <location>
        <begin position="92"/>
        <end position="136"/>
    </location>
</feature>
<proteinExistence type="predicted"/>
<dbReference type="RefSeq" id="XP_041285417.1">
    <property type="nucleotide sequence ID" value="XM_041432037.1"/>
</dbReference>
<organism evidence="2 3">
    <name type="scientific">Suillus discolor</name>
    <dbReference type="NCBI Taxonomy" id="1912936"/>
    <lineage>
        <taxon>Eukaryota</taxon>
        <taxon>Fungi</taxon>
        <taxon>Dikarya</taxon>
        <taxon>Basidiomycota</taxon>
        <taxon>Agaricomycotina</taxon>
        <taxon>Agaricomycetes</taxon>
        <taxon>Agaricomycetidae</taxon>
        <taxon>Boletales</taxon>
        <taxon>Suillineae</taxon>
        <taxon>Suillaceae</taxon>
        <taxon>Suillus</taxon>
    </lineage>
</organism>
<dbReference type="AlphaFoldDB" id="A0A9P7JM03"/>
<reference evidence="2" key="1">
    <citation type="journal article" date="2020" name="New Phytol.">
        <title>Comparative genomics reveals dynamic genome evolution in host specialist ectomycorrhizal fungi.</title>
        <authorList>
            <person name="Lofgren L.A."/>
            <person name="Nguyen N.H."/>
            <person name="Vilgalys R."/>
            <person name="Ruytinx J."/>
            <person name="Liao H.L."/>
            <person name="Branco S."/>
            <person name="Kuo A."/>
            <person name="LaButti K."/>
            <person name="Lipzen A."/>
            <person name="Andreopoulos W."/>
            <person name="Pangilinan J."/>
            <person name="Riley R."/>
            <person name="Hundley H."/>
            <person name="Na H."/>
            <person name="Barry K."/>
            <person name="Grigoriev I.V."/>
            <person name="Stajich J.E."/>
            <person name="Kennedy P.G."/>
        </authorList>
    </citation>
    <scope>NUCLEOTIDE SEQUENCE</scope>
    <source>
        <strain evidence="2">FC423</strain>
    </source>
</reference>